<keyword evidence="3" id="KW-1185">Reference proteome</keyword>
<dbReference type="AlphaFoldDB" id="A0A3A1Y2N1"/>
<feature type="transmembrane region" description="Helical" evidence="1">
    <location>
        <begin position="15"/>
        <end position="43"/>
    </location>
</feature>
<dbReference type="RefSeq" id="WP_119497661.1">
    <property type="nucleotide sequence ID" value="NZ_NRJH01000062.1"/>
</dbReference>
<name>A0A3A1Y2N1_9GAMM</name>
<keyword evidence="1" id="KW-1133">Transmembrane helix</keyword>
<dbReference type="Pfam" id="PF04307">
    <property type="entry name" value="YdjM"/>
    <property type="match status" value="1"/>
</dbReference>
<feature type="transmembrane region" description="Helical" evidence="1">
    <location>
        <begin position="96"/>
        <end position="114"/>
    </location>
</feature>
<dbReference type="Proteomes" id="UP000266258">
    <property type="component" value="Unassembled WGS sequence"/>
</dbReference>
<sequence length="193" mass="22104">MYAKGHKITGLNLGVGWAVAVAANYQVSLLLAVLAGICAYVGSNAPDRMEMRWWDKEAGQMKSVIPHRTITHWFAMWLVLGFYLLEEFHDAPQTGALFLLGASFCFGCLLHVVLDMPNKKPIPLFLPKPSFCLGWWGSAERQYTICFITTILMGVYIWWELREHWDYVLQNPKEVASALWQRFNHDLSLLAQR</sequence>
<dbReference type="InterPro" id="IPR007404">
    <property type="entry name" value="YdjM-like"/>
</dbReference>
<evidence type="ECO:0000256" key="1">
    <source>
        <dbReference type="SAM" id="Phobius"/>
    </source>
</evidence>
<organism evidence="2 3">
    <name type="scientific">Psittacicella melopsittaci</name>
    <dbReference type="NCBI Taxonomy" id="2028576"/>
    <lineage>
        <taxon>Bacteria</taxon>
        <taxon>Pseudomonadati</taxon>
        <taxon>Pseudomonadota</taxon>
        <taxon>Gammaproteobacteria</taxon>
        <taxon>Pasteurellales</taxon>
        <taxon>Psittacicellaceae</taxon>
        <taxon>Psittacicella</taxon>
    </lineage>
</organism>
<dbReference type="EMBL" id="NRJH01000062">
    <property type="protein sequence ID" value="RIY31566.1"/>
    <property type="molecule type" value="Genomic_DNA"/>
</dbReference>
<keyword evidence="1" id="KW-0812">Transmembrane</keyword>
<accession>A0A3A1Y2N1</accession>
<gene>
    <name evidence="2" type="ORF">CJP74_06970</name>
</gene>
<reference evidence="2 3" key="1">
    <citation type="submission" date="2017-08" db="EMBL/GenBank/DDBJ databases">
        <title>Reclassification of Bisgaard taxon 37 and 44.</title>
        <authorList>
            <person name="Christensen H."/>
        </authorList>
    </citation>
    <scope>NUCLEOTIDE SEQUENCE [LARGE SCALE GENOMIC DNA]</scope>
    <source>
        <strain evidence="2 3">B96_4</strain>
    </source>
</reference>
<keyword evidence="1" id="KW-0472">Membrane</keyword>
<comment type="caution">
    <text evidence="2">The sequence shown here is derived from an EMBL/GenBank/DDBJ whole genome shotgun (WGS) entry which is preliminary data.</text>
</comment>
<evidence type="ECO:0000313" key="2">
    <source>
        <dbReference type="EMBL" id="RIY31566.1"/>
    </source>
</evidence>
<evidence type="ECO:0008006" key="4">
    <source>
        <dbReference type="Google" id="ProtNLM"/>
    </source>
</evidence>
<feature type="transmembrane region" description="Helical" evidence="1">
    <location>
        <begin position="64"/>
        <end position="84"/>
    </location>
</feature>
<protein>
    <recommendedName>
        <fullName evidence="4">Membrane-bound metal-dependent hydrolase</fullName>
    </recommendedName>
</protein>
<evidence type="ECO:0000313" key="3">
    <source>
        <dbReference type="Proteomes" id="UP000266258"/>
    </source>
</evidence>
<proteinExistence type="predicted"/>
<dbReference type="OrthoDB" id="6163946at2"/>